<reference evidence="1 2" key="1">
    <citation type="journal article" date="2020" name="Syst. Appl. Microbiol.">
        <title>Arthrospiribacter ruber gen. nov., sp. nov., a novel bacterium isolated from Arthrospira cultures.</title>
        <authorList>
            <person name="Waleron M."/>
            <person name="Misztak A."/>
            <person name="Waleron M.M."/>
            <person name="Furmaniak M."/>
            <person name="Mrozik A."/>
            <person name="Waleron K."/>
        </authorList>
    </citation>
    <scope>NUCLEOTIDE SEQUENCE [LARGE SCALE GENOMIC DNA]</scope>
    <source>
        <strain evidence="1 2">DPMB0001</strain>
    </source>
</reference>
<comment type="caution">
    <text evidence="1">The sequence shown here is derived from an EMBL/GenBank/DDBJ whole genome shotgun (WGS) entry which is preliminary data.</text>
</comment>
<protein>
    <submittedName>
        <fullName evidence="1">DUF4848 domain-containing protein</fullName>
    </submittedName>
</protein>
<dbReference type="Proteomes" id="UP000727490">
    <property type="component" value="Unassembled WGS sequence"/>
</dbReference>
<dbReference type="RefSeq" id="WP_219288033.1">
    <property type="nucleotide sequence ID" value="NZ_RPHB01000003.1"/>
</dbReference>
<evidence type="ECO:0000313" key="1">
    <source>
        <dbReference type="EMBL" id="MBW3467722.1"/>
    </source>
</evidence>
<gene>
    <name evidence="1" type="ORF">EGN73_07815</name>
</gene>
<dbReference type="EMBL" id="RPHB01000003">
    <property type="protein sequence ID" value="MBW3467722.1"/>
    <property type="molecule type" value="Genomic_DNA"/>
</dbReference>
<sequence length="360" mass="40924">MKKIVVLLLIVVCGCQLDNSIDTTFDNSETHEESILSRVKFSNSRLVVKDYETLKELINYVSSMSPLEYRRFVNSFPSFETMYDLYDLLTDLENIESDKLFDNYQKTGVFPEVIHPEIPINSSKTLEYLDYLYFYDDGGFIPYASTIIPLIELVLNNKGEIIISDELVTFSKSKFQNSKLNENISINRLENTNSLSPVTINGTETNGNNRITYSILFESPISSSFIRLSGNVLVRNWRKGFFGWNTRNTKSLKIEGNLRYNVELGISNFPCVEECNYPGCTPGNVCAVAQRLNSNYNDLDISSNGNDVKQLSFNFVLPQHGNWTGFVTSATNRRNFSTNLTLRGPNQLSVNIPHFSSPLF</sequence>
<accession>A0A951IWQ0</accession>
<evidence type="ECO:0000313" key="2">
    <source>
        <dbReference type="Proteomes" id="UP000727490"/>
    </source>
</evidence>
<keyword evidence="2" id="KW-1185">Reference proteome</keyword>
<dbReference type="PROSITE" id="PS51257">
    <property type="entry name" value="PROKAR_LIPOPROTEIN"/>
    <property type="match status" value="1"/>
</dbReference>
<organism evidence="1 2">
    <name type="scientific">Arthrospiribacter ruber</name>
    <dbReference type="NCBI Taxonomy" id="2487934"/>
    <lineage>
        <taxon>Bacteria</taxon>
        <taxon>Pseudomonadati</taxon>
        <taxon>Bacteroidota</taxon>
        <taxon>Cytophagia</taxon>
        <taxon>Cytophagales</taxon>
        <taxon>Cyclobacteriaceae</taxon>
        <taxon>Arthrospiribacter</taxon>
    </lineage>
</organism>
<name>A0A951IWQ0_9BACT</name>
<dbReference type="AlphaFoldDB" id="A0A951IWQ0"/>
<proteinExistence type="predicted"/>